<gene>
    <name evidence="3" type="ORF">MKK02DRAFT_45273</name>
</gene>
<comment type="caution">
    <text evidence="3">The sequence shown here is derived from an EMBL/GenBank/DDBJ whole genome shotgun (WGS) entry which is preliminary data.</text>
</comment>
<proteinExistence type="predicted"/>
<dbReference type="RefSeq" id="XP_052946345.1">
    <property type="nucleotide sequence ID" value="XM_053093327.1"/>
</dbReference>
<feature type="domain" description="DUF3752" evidence="2">
    <location>
        <begin position="144"/>
        <end position="294"/>
    </location>
</feature>
<feature type="compositionally biased region" description="Basic and acidic residues" evidence="1">
    <location>
        <begin position="111"/>
        <end position="140"/>
    </location>
</feature>
<keyword evidence="4" id="KW-1185">Reference proteome</keyword>
<reference evidence="3" key="1">
    <citation type="journal article" date="2022" name="G3 (Bethesda)">
        <title>High quality genome of the basidiomycete yeast Dioszegia hungarica PDD-24b-2 isolated from cloud water.</title>
        <authorList>
            <person name="Jarrige D."/>
            <person name="Haridas S."/>
            <person name="Bleykasten-Grosshans C."/>
            <person name="Joly M."/>
            <person name="Nadalig T."/>
            <person name="Sancelme M."/>
            <person name="Vuilleumier S."/>
            <person name="Grigoriev I.V."/>
            <person name="Amato P."/>
            <person name="Bringel F."/>
        </authorList>
    </citation>
    <scope>NUCLEOTIDE SEQUENCE</scope>
    <source>
        <strain evidence="3">PDD-24b-2</strain>
    </source>
</reference>
<dbReference type="PANTHER" id="PTHR46370:SF1">
    <property type="entry name" value="GPALPP MOTIFS-CONTAINING PROTEIN 1"/>
    <property type="match status" value="1"/>
</dbReference>
<feature type="compositionally biased region" description="Basic and acidic residues" evidence="1">
    <location>
        <begin position="215"/>
        <end position="233"/>
    </location>
</feature>
<protein>
    <recommendedName>
        <fullName evidence="2">DUF3752 domain-containing protein</fullName>
    </recommendedName>
</protein>
<dbReference type="EMBL" id="JAKWFO010000005">
    <property type="protein sequence ID" value="KAI9636568.1"/>
    <property type="molecule type" value="Genomic_DNA"/>
</dbReference>
<sequence>MPIGPTLPPHLAHLAKNTAATAPAAPESDDEEDSYTPTLPPHLAAARVVAGPSRPPPSSSSRPGGYSSPSPPRTSRREPSPPRRQAEESDDDDDDIGPRPDMAGPAPQRTAAEEFREREERRARLREEENKPKVLQREEWMLVPPSSGVLSNVDPLKKRASTFSRSTTATGEPVDQSVWTETPAARAQRQADEVAGIKRRPDPSAAAGAGGGKASGEERKRRRDDEIRNEVARHTKQNRGPSLLEKHQKKDTSADEPKAIWDHARDMGITGRLLGNEEREAKIKDAKGLNDRFGHGKTGAYQI</sequence>
<evidence type="ECO:0000313" key="4">
    <source>
        <dbReference type="Proteomes" id="UP001164286"/>
    </source>
</evidence>
<evidence type="ECO:0000313" key="3">
    <source>
        <dbReference type="EMBL" id="KAI9636568.1"/>
    </source>
</evidence>
<evidence type="ECO:0000259" key="2">
    <source>
        <dbReference type="Pfam" id="PF12572"/>
    </source>
</evidence>
<dbReference type="Pfam" id="PF12572">
    <property type="entry name" value="DUF3752"/>
    <property type="match status" value="1"/>
</dbReference>
<feature type="compositionally biased region" description="Basic and acidic residues" evidence="1">
    <location>
        <begin position="75"/>
        <end position="87"/>
    </location>
</feature>
<dbReference type="PANTHER" id="PTHR46370">
    <property type="entry name" value="GPALPP MOTIFS-CONTAINING PROTEIN 1"/>
    <property type="match status" value="1"/>
</dbReference>
<organism evidence="3 4">
    <name type="scientific">Dioszegia hungarica</name>
    <dbReference type="NCBI Taxonomy" id="4972"/>
    <lineage>
        <taxon>Eukaryota</taxon>
        <taxon>Fungi</taxon>
        <taxon>Dikarya</taxon>
        <taxon>Basidiomycota</taxon>
        <taxon>Agaricomycotina</taxon>
        <taxon>Tremellomycetes</taxon>
        <taxon>Tremellales</taxon>
        <taxon>Bulleribasidiaceae</taxon>
        <taxon>Dioszegia</taxon>
    </lineage>
</organism>
<dbReference type="InterPro" id="IPR046331">
    <property type="entry name" value="GPAM1-like"/>
</dbReference>
<dbReference type="Proteomes" id="UP001164286">
    <property type="component" value="Unassembled WGS sequence"/>
</dbReference>
<name>A0AA38LVJ4_9TREE</name>
<accession>A0AA38LVJ4</accession>
<feature type="region of interest" description="Disordered" evidence="1">
    <location>
        <begin position="1"/>
        <end position="263"/>
    </location>
</feature>
<dbReference type="InterPro" id="IPR022226">
    <property type="entry name" value="DUF3752"/>
</dbReference>
<feature type="compositionally biased region" description="Basic and acidic residues" evidence="1">
    <location>
        <begin position="189"/>
        <end position="202"/>
    </location>
</feature>
<evidence type="ECO:0000256" key="1">
    <source>
        <dbReference type="SAM" id="MobiDB-lite"/>
    </source>
</evidence>
<dbReference type="AlphaFoldDB" id="A0AA38LVJ4"/>
<feature type="compositionally biased region" description="Low complexity" evidence="1">
    <location>
        <begin position="59"/>
        <end position="68"/>
    </location>
</feature>
<feature type="compositionally biased region" description="Basic and acidic residues" evidence="1">
    <location>
        <begin position="244"/>
        <end position="263"/>
    </location>
</feature>
<feature type="compositionally biased region" description="Low complexity" evidence="1">
    <location>
        <begin position="161"/>
        <end position="170"/>
    </location>
</feature>
<dbReference type="GeneID" id="77732532"/>